<evidence type="ECO:0000256" key="1">
    <source>
        <dbReference type="ARBA" id="ARBA00004123"/>
    </source>
</evidence>
<dbReference type="InterPro" id="IPR013170">
    <property type="entry name" value="mRNA_splic_Cwf21_dom"/>
</dbReference>
<organism evidence="9 10">
    <name type="scientific">Aulographum hederae CBS 113979</name>
    <dbReference type="NCBI Taxonomy" id="1176131"/>
    <lineage>
        <taxon>Eukaryota</taxon>
        <taxon>Fungi</taxon>
        <taxon>Dikarya</taxon>
        <taxon>Ascomycota</taxon>
        <taxon>Pezizomycotina</taxon>
        <taxon>Dothideomycetes</taxon>
        <taxon>Pleosporomycetidae</taxon>
        <taxon>Aulographales</taxon>
        <taxon>Aulographaceae</taxon>
    </lineage>
</organism>
<dbReference type="SMART" id="SM01115">
    <property type="entry name" value="cwf21"/>
    <property type="match status" value="1"/>
</dbReference>
<evidence type="ECO:0000256" key="5">
    <source>
        <dbReference type="ARBA" id="ARBA00023187"/>
    </source>
</evidence>
<evidence type="ECO:0000256" key="2">
    <source>
        <dbReference type="ARBA" id="ARBA00005954"/>
    </source>
</evidence>
<evidence type="ECO:0000256" key="6">
    <source>
        <dbReference type="ARBA" id="ARBA00023242"/>
    </source>
</evidence>
<dbReference type="Pfam" id="PF08312">
    <property type="entry name" value="cwf21"/>
    <property type="match status" value="1"/>
</dbReference>
<feature type="domain" description="CWF21" evidence="8">
    <location>
        <begin position="53"/>
        <end position="98"/>
    </location>
</feature>
<proteinExistence type="inferred from homology"/>
<sequence>MSSDVGLTTPRGSGTSGYVQRNLSKLRTRDNRSAPYPDDFRKHRARQPDAAILEHERRKRLENEVFVLRDRLEEEGVDEEEIEIQCDALRSKLEKEHAENSAAGKPDVKGLKQYQTHDLAKAKIEETERLRRALGIREDYEEGSHWRRQEEKVREREERRERDEGKERERE</sequence>
<dbReference type="OrthoDB" id="10267305at2759"/>
<keyword evidence="4" id="KW-0747">Spliceosome</keyword>
<keyword evidence="3" id="KW-0507">mRNA processing</keyword>
<keyword evidence="5" id="KW-0508">mRNA splicing</keyword>
<evidence type="ECO:0000313" key="10">
    <source>
        <dbReference type="Proteomes" id="UP000800041"/>
    </source>
</evidence>
<dbReference type="EMBL" id="ML977143">
    <property type="protein sequence ID" value="KAF1990100.1"/>
    <property type="molecule type" value="Genomic_DNA"/>
</dbReference>
<protein>
    <recommendedName>
        <fullName evidence="8">CWF21 domain-containing protein</fullName>
    </recommendedName>
</protein>
<comment type="subcellular location">
    <subcellularLocation>
        <location evidence="1">Nucleus</location>
    </subcellularLocation>
</comment>
<gene>
    <name evidence="9" type="ORF">K402DRAFT_371074</name>
</gene>
<dbReference type="AlphaFoldDB" id="A0A6G1HAQ2"/>
<feature type="compositionally biased region" description="Polar residues" evidence="7">
    <location>
        <begin position="1"/>
        <end position="25"/>
    </location>
</feature>
<dbReference type="PANTHER" id="PTHR36562">
    <property type="entry name" value="SERINE/ARGININE REPETITIVE MATRIX 2"/>
    <property type="match status" value="1"/>
</dbReference>
<reference evidence="9" key="1">
    <citation type="journal article" date="2020" name="Stud. Mycol.">
        <title>101 Dothideomycetes genomes: a test case for predicting lifestyles and emergence of pathogens.</title>
        <authorList>
            <person name="Haridas S."/>
            <person name="Albert R."/>
            <person name="Binder M."/>
            <person name="Bloem J."/>
            <person name="Labutti K."/>
            <person name="Salamov A."/>
            <person name="Andreopoulos B."/>
            <person name="Baker S."/>
            <person name="Barry K."/>
            <person name="Bills G."/>
            <person name="Bluhm B."/>
            <person name="Cannon C."/>
            <person name="Castanera R."/>
            <person name="Culley D."/>
            <person name="Daum C."/>
            <person name="Ezra D."/>
            <person name="Gonzalez J."/>
            <person name="Henrissat B."/>
            <person name="Kuo A."/>
            <person name="Liang C."/>
            <person name="Lipzen A."/>
            <person name="Lutzoni F."/>
            <person name="Magnuson J."/>
            <person name="Mondo S."/>
            <person name="Nolan M."/>
            <person name="Ohm R."/>
            <person name="Pangilinan J."/>
            <person name="Park H.-J."/>
            <person name="Ramirez L."/>
            <person name="Alfaro M."/>
            <person name="Sun H."/>
            <person name="Tritt A."/>
            <person name="Yoshinaga Y."/>
            <person name="Zwiers L.-H."/>
            <person name="Turgeon B."/>
            <person name="Goodwin S."/>
            <person name="Spatafora J."/>
            <person name="Crous P."/>
            <person name="Grigoriev I."/>
        </authorList>
    </citation>
    <scope>NUCLEOTIDE SEQUENCE</scope>
    <source>
        <strain evidence="9">CBS 113979</strain>
    </source>
</reference>
<keyword evidence="6" id="KW-0539">Nucleus</keyword>
<dbReference type="Proteomes" id="UP000800041">
    <property type="component" value="Unassembled WGS sequence"/>
</dbReference>
<dbReference type="PANTHER" id="PTHR36562:SF5">
    <property type="entry name" value="SERINE_ARGININE REPETITIVE MATRIX 2"/>
    <property type="match status" value="1"/>
</dbReference>
<dbReference type="InterPro" id="IPR051372">
    <property type="entry name" value="CWC21"/>
</dbReference>
<evidence type="ECO:0000256" key="4">
    <source>
        <dbReference type="ARBA" id="ARBA00022728"/>
    </source>
</evidence>
<dbReference type="Gene3D" id="6.10.140.420">
    <property type="match status" value="1"/>
</dbReference>
<comment type="similarity">
    <text evidence="2">Belongs to the CWC21 family.</text>
</comment>
<accession>A0A6G1HAQ2</accession>
<evidence type="ECO:0000256" key="3">
    <source>
        <dbReference type="ARBA" id="ARBA00022664"/>
    </source>
</evidence>
<name>A0A6G1HAQ2_9PEZI</name>
<dbReference type="CDD" id="cd21372">
    <property type="entry name" value="cwf21_CWC21-like"/>
    <property type="match status" value="1"/>
</dbReference>
<evidence type="ECO:0000313" key="9">
    <source>
        <dbReference type="EMBL" id="KAF1990100.1"/>
    </source>
</evidence>
<dbReference type="GO" id="GO:0006397">
    <property type="term" value="P:mRNA processing"/>
    <property type="evidence" value="ECO:0007669"/>
    <property type="project" value="UniProtKB-KW"/>
</dbReference>
<evidence type="ECO:0000259" key="8">
    <source>
        <dbReference type="SMART" id="SM01115"/>
    </source>
</evidence>
<keyword evidence="10" id="KW-1185">Reference proteome</keyword>
<dbReference type="GO" id="GO:0005681">
    <property type="term" value="C:spliceosomal complex"/>
    <property type="evidence" value="ECO:0007669"/>
    <property type="project" value="UniProtKB-KW"/>
</dbReference>
<feature type="region of interest" description="Disordered" evidence="7">
    <location>
        <begin position="1"/>
        <end position="49"/>
    </location>
</feature>
<evidence type="ECO:0000256" key="7">
    <source>
        <dbReference type="SAM" id="MobiDB-lite"/>
    </source>
</evidence>
<feature type="region of interest" description="Disordered" evidence="7">
    <location>
        <begin position="141"/>
        <end position="171"/>
    </location>
</feature>
<dbReference type="GO" id="GO:0008380">
    <property type="term" value="P:RNA splicing"/>
    <property type="evidence" value="ECO:0007669"/>
    <property type="project" value="UniProtKB-KW"/>
</dbReference>